<dbReference type="SUPFAM" id="SSF58104">
    <property type="entry name" value="Methyl-accepting chemotaxis protein (MCP) signaling domain"/>
    <property type="match status" value="1"/>
</dbReference>
<evidence type="ECO:0008006" key="3">
    <source>
        <dbReference type="Google" id="ProtNLM"/>
    </source>
</evidence>
<dbReference type="EMBL" id="MCRJ01000140">
    <property type="protein sequence ID" value="ODN68726.1"/>
    <property type="molecule type" value="Genomic_DNA"/>
</dbReference>
<name>A0A1E3GYU5_9HYPH</name>
<gene>
    <name evidence="1" type="ORF">A6302_03979</name>
</gene>
<comment type="caution">
    <text evidence="1">The sequence shown here is derived from an EMBL/GenBank/DDBJ whole genome shotgun (WGS) entry which is preliminary data.</text>
</comment>
<keyword evidence="2" id="KW-1185">Reference proteome</keyword>
<dbReference type="AlphaFoldDB" id="A0A1E3GYU5"/>
<reference evidence="1 2" key="1">
    <citation type="submission" date="2016-07" db="EMBL/GenBank/DDBJ databases">
        <title>Draft Genome Sequence of Methylobrevis pamukkalensis PK2.</title>
        <authorList>
            <person name="Vasilenko O.V."/>
            <person name="Doronina N.V."/>
            <person name="Shmareva M.N."/>
            <person name="Tarlachkov S.V."/>
            <person name="Mustakhimov I."/>
            <person name="Trotsenko Y.A."/>
        </authorList>
    </citation>
    <scope>NUCLEOTIDE SEQUENCE [LARGE SCALE GENOMIC DNA]</scope>
    <source>
        <strain evidence="1 2">PK2</strain>
    </source>
</reference>
<evidence type="ECO:0000313" key="1">
    <source>
        <dbReference type="EMBL" id="ODN68726.1"/>
    </source>
</evidence>
<proteinExistence type="predicted"/>
<accession>A0A1E3GYU5</accession>
<protein>
    <recommendedName>
        <fullName evidence="3">Methyl-accepting chemotaxis protein (MCP) signaling domain protein</fullName>
    </recommendedName>
</protein>
<evidence type="ECO:0000313" key="2">
    <source>
        <dbReference type="Proteomes" id="UP000094622"/>
    </source>
</evidence>
<organism evidence="1 2">
    <name type="scientific">Methylobrevis pamukkalensis</name>
    <dbReference type="NCBI Taxonomy" id="1439726"/>
    <lineage>
        <taxon>Bacteria</taxon>
        <taxon>Pseudomonadati</taxon>
        <taxon>Pseudomonadota</taxon>
        <taxon>Alphaproteobacteria</taxon>
        <taxon>Hyphomicrobiales</taxon>
        <taxon>Pleomorphomonadaceae</taxon>
        <taxon>Methylobrevis</taxon>
    </lineage>
</organism>
<sequence>MKAAANVSMESARAARLLVGEMSERSSAIAAAAEQQNAATLEIARNVNEAATGTRTVTHAITEVSNDARRTGQLSTEMQGSVEALFERSGVLGETVRRFLQQVRAA</sequence>
<dbReference type="Proteomes" id="UP000094622">
    <property type="component" value="Unassembled WGS sequence"/>
</dbReference>
<dbReference type="Gene3D" id="1.10.287.950">
    <property type="entry name" value="Methyl-accepting chemotaxis protein"/>
    <property type="match status" value="1"/>
</dbReference>